<accession>A0A9Q8ZWJ4</accession>
<dbReference type="GO" id="GO:0016743">
    <property type="term" value="F:carboxyl- or carbamoyltransferase activity"/>
    <property type="evidence" value="ECO:0007669"/>
    <property type="project" value="InterPro"/>
</dbReference>
<sequence length="256" mass="28364">MAKTNAFDRVLQARSDDKISIKDLIAGLTDNFLELHGDRAYGDDPAVYGGIGQMNGRPVTMVGIRKADDQKSAADVHFGSAEPDGYRKALRLMKQAEKFNRPVVTLVNTPGAYPDVEAEYHGQGYMISQLIIQGMQLKVPYISIIVGEGGSGGALALAVGDTVWAFEESIYSVLSPEGYATILWKNASRVREAAEVMKLTPDDLLQQGIIDRIIPEVRTDSQIEQLKSELFGKIEEISAMSQTEMLQKRFERYRNF</sequence>
<dbReference type="GO" id="GO:0005524">
    <property type="term" value="F:ATP binding"/>
    <property type="evidence" value="ECO:0007669"/>
    <property type="project" value="UniProtKB-KW"/>
</dbReference>
<dbReference type="PANTHER" id="PTHR42853">
    <property type="entry name" value="ACETYL-COENZYME A CARBOXYLASE CARBOXYL TRANSFERASE SUBUNIT ALPHA"/>
    <property type="match status" value="1"/>
</dbReference>
<proteinExistence type="predicted"/>
<keyword evidence="5" id="KW-0547">Nucleotide-binding</keyword>
<evidence type="ECO:0000256" key="3">
    <source>
        <dbReference type="ARBA" id="ARBA00022516"/>
    </source>
</evidence>
<organism evidence="12 13">
    <name type="scientific">Fructilactobacillus cliffordii</name>
    <dbReference type="NCBI Taxonomy" id="2940299"/>
    <lineage>
        <taxon>Bacteria</taxon>
        <taxon>Bacillati</taxon>
        <taxon>Bacillota</taxon>
        <taxon>Bacilli</taxon>
        <taxon>Lactobacillales</taxon>
        <taxon>Lactobacillaceae</taxon>
        <taxon>Fructilactobacillus</taxon>
    </lineage>
</organism>
<dbReference type="Gene3D" id="3.90.226.10">
    <property type="entry name" value="2-enoyl-CoA Hydratase, Chain A, domain 1"/>
    <property type="match status" value="1"/>
</dbReference>
<comment type="pathway">
    <text evidence="1">Lipid metabolism; malonyl-CoA biosynthesis; malonyl-CoA from acetyl-CoA: step 1/1.</text>
</comment>
<evidence type="ECO:0000256" key="6">
    <source>
        <dbReference type="ARBA" id="ARBA00022832"/>
    </source>
</evidence>
<dbReference type="GO" id="GO:0006633">
    <property type="term" value="P:fatty acid biosynthetic process"/>
    <property type="evidence" value="ECO:0007669"/>
    <property type="project" value="UniProtKB-KW"/>
</dbReference>
<evidence type="ECO:0000313" key="12">
    <source>
        <dbReference type="EMBL" id="USS88861.1"/>
    </source>
</evidence>
<dbReference type="InterPro" id="IPR001095">
    <property type="entry name" value="Acetyl_CoA_COase_a_su"/>
</dbReference>
<name>A0A9Q8ZWJ4_9LACO</name>
<dbReference type="SUPFAM" id="SSF52096">
    <property type="entry name" value="ClpP/crotonase"/>
    <property type="match status" value="1"/>
</dbReference>
<dbReference type="PROSITE" id="PS50989">
    <property type="entry name" value="COA_CT_CTER"/>
    <property type="match status" value="1"/>
</dbReference>
<keyword evidence="13" id="KW-1185">Reference proteome</keyword>
<evidence type="ECO:0000256" key="8">
    <source>
        <dbReference type="ARBA" id="ARBA00023098"/>
    </source>
</evidence>
<feature type="domain" description="CoA carboxyltransferase C-terminal" evidence="11">
    <location>
        <begin position="1"/>
        <end position="236"/>
    </location>
</feature>
<evidence type="ECO:0000256" key="2">
    <source>
        <dbReference type="ARBA" id="ARBA00011883"/>
    </source>
</evidence>
<dbReference type="InterPro" id="IPR011763">
    <property type="entry name" value="COA_CT_C"/>
</dbReference>
<dbReference type="RefSeq" id="WP_252766378.1">
    <property type="nucleotide sequence ID" value="NZ_CP097119.1"/>
</dbReference>
<dbReference type="GO" id="GO:0003989">
    <property type="term" value="F:acetyl-CoA carboxylase activity"/>
    <property type="evidence" value="ECO:0007669"/>
    <property type="project" value="InterPro"/>
</dbReference>
<protein>
    <recommendedName>
        <fullName evidence="2">acetyl-CoA carboxytransferase</fullName>
        <ecNumber evidence="2">2.1.3.15</ecNumber>
    </recommendedName>
</protein>
<evidence type="ECO:0000256" key="7">
    <source>
        <dbReference type="ARBA" id="ARBA00022840"/>
    </source>
</evidence>
<dbReference type="Proteomes" id="UP001055911">
    <property type="component" value="Chromosome"/>
</dbReference>
<dbReference type="EMBL" id="CP097119">
    <property type="protein sequence ID" value="USS88861.1"/>
    <property type="molecule type" value="Genomic_DNA"/>
</dbReference>
<evidence type="ECO:0000259" key="11">
    <source>
        <dbReference type="PROSITE" id="PS50989"/>
    </source>
</evidence>
<dbReference type="AlphaFoldDB" id="A0A9Q8ZWJ4"/>
<comment type="catalytic activity">
    <reaction evidence="10">
        <text>N(6)-carboxybiotinyl-L-lysyl-[protein] + acetyl-CoA = N(6)-biotinyl-L-lysyl-[protein] + malonyl-CoA</text>
        <dbReference type="Rhea" id="RHEA:54728"/>
        <dbReference type="Rhea" id="RHEA-COMP:10505"/>
        <dbReference type="Rhea" id="RHEA-COMP:10506"/>
        <dbReference type="ChEBI" id="CHEBI:57288"/>
        <dbReference type="ChEBI" id="CHEBI:57384"/>
        <dbReference type="ChEBI" id="CHEBI:83144"/>
        <dbReference type="ChEBI" id="CHEBI:83145"/>
        <dbReference type="EC" id="2.1.3.15"/>
    </reaction>
</comment>
<dbReference type="PANTHER" id="PTHR42853:SF3">
    <property type="entry name" value="ACETYL-COENZYME A CARBOXYLASE CARBOXYL TRANSFERASE SUBUNIT ALPHA, CHLOROPLASTIC"/>
    <property type="match status" value="1"/>
</dbReference>
<evidence type="ECO:0000256" key="4">
    <source>
        <dbReference type="ARBA" id="ARBA00022679"/>
    </source>
</evidence>
<keyword evidence="6" id="KW-0276">Fatty acid metabolism</keyword>
<reference evidence="12" key="1">
    <citation type="submission" date="2022-05" db="EMBL/GenBank/DDBJ databases">
        <authorList>
            <person name="Oliphant S.A."/>
            <person name="Watson-Haigh N.S."/>
            <person name="Sumby K.M."/>
            <person name="Gardner J.M."/>
            <person name="Jiranek V."/>
        </authorList>
    </citation>
    <scope>NUCLEOTIDE SEQUENCE</scope>
    <source>
        <strain evidence="12">KI4_B1</strain>
    </source>
</reference>
<keyword evidence="8" id="KW-0443">Lipid metabolism</keyword>
<evidence type="ECO:0000256" key="10">
    <source>
        <dbReference type="ARBA" id="ARBA00049152"/>
    </source>
</evidence>
<dbReference type="GO" id="GO:0009317">
    <property type="term" value="C:acetyl-CoA carboxylase complex"/>
    <property type="evidence" value="ECO:0007669"/>
    <property type="project" value="InterPro"/>
</dbReference>
<gene>
    <name evidence="12" type="ORF">M3M40_05080</name>
</gene>
<evidence type="ECO:0000256" key="1">
    <source>
        <dbReference type="ARBA" id="ARBA00004956"/>
    </source>
</evidence>
<dbReference type="EC" id="2.1.3.15" evidence="2"/>
<evidence type="ECO:0000256" key="9">
    <source>
        <dbReference type="ARBA" id="ARBA00023160"/>
    </source>
</evidence>
<dbReference type="PRINTS" id="PR01069">
    <property type="entry name" value="ACCCTRFRASEA"/>
</dbReference>
<keyword evidence="9" id="KW-0275">Fatty acid biosynthesis</keyword>
<dbReference type="NCBIfam" id="NF041504">
    <property type="entry name" value="AccA_sub"/>
    <property type="match status" value="1"/>
</dbReference>
<evidence type="ECO:0000256" key="5">
    <source>
        <dbReference type="ARBA" id="ARBA00022741"/>
    </source>
</evidence>
<dbReference type="InterPro" id="IPR029045">
    <property type="entry name" value="ClpP/crotonase-like_dom_sf"/>
</dbReference>
<keyword evidence="4 12" id="KW-0808">Transferase</keyword>
<keyword evidence="3" id="KW-0444">Lipid biosynthesis</keyword>
<evidence type="ECO:0000313" key="13">
    <source>
        <dbReference type="Proteomes" id="UP001055911"/>
    </source>
</evidence>
<dbReference type="Pfam" id="PF03255">
    <property type="entry name" value="ACCA"/>
    <property type="match status" value="1"/>
</dbReference>
<keyword evidence="7" id="KW-0067">ATP-binding</keyword>